<name>A0A1S6U8C8_9BACT</name>
<dbReference type="GO" id="GO:0008983">
    <property type="term" value="F:protein-glutamate O-methyltransferase activity"/>
    <property type="evidence" value="ECO:0007669"/>
    <property type="project" value="UniProtKB-EC"/>
</dbReference>
<dbReference type="InterPro" id="IPR029063">
    <property type="entry name" value="SAM-dependent_MTases_sf"/>
</dbReference>
<organism evidence="4 5">
    <name type="scientific">Campylobacter pinnipediorum subsp. caledonicus</name>
    <dbReference type="NCBI Taxonomy" id="1874362"/>
    <lineage>
        <taxon>Bacteria</taxon>
        <taxon>Pseudomonadati</taxon>
        <taxon>Campylobacterota</taxon>
        <taxon>Epsilonproteobacteria</taxon>
        <taxon>Campylobacterales</taxon>
        <taxon>Campylobacteraceae</taxon>
        <taxon>Campylobacter</taxon>
    </lineage>
</organism>
<dbReference type="PANTHER" id="PTHR24422:SF19">
    <property type="entry name" value="CHEMOTAXIS PROTEIN METHYLTRANSFERASE"/>
    <property type="match status" value="1"/>
</dbReference>
<evidence type="ECO:0000313" key="5">
    <source>
        <dbReference type="Proteomes" id="UP000190868"/>
    </source>
</evidence>
<dbReference type="Proteomes" id="UP000190868">
    <property type="component" value="Chromosome"/>
</dbReference>
<dbReference type="InterPro" id="IPR050903">
    <property type="entry name" value="Bact_Chemotaxis_MeTrfase"/>
</dbReference>
<sequence length="277" mass="32253">MLFKKNNQETNNNNQTEFPLPTDIDGIDDFIKNIKVLSGVDLEPKREITIQRLEAFAKNKRIKTFKEIASIIKYNSETRQDILNLITVNETYFYRELPQLKDVITYAKELPNANILCAPCSTGDEVYSLAMIANEMGMDPKLLNIIGIDINSQAIKQANSGVYNDRNLHRLNDFQKNKFFELQNDKYSIKKHNLAKCEFKVLNVFDDSIFNIGKFDIILSRNMMIYFDDNFRLKCIERLHKILKDDGRLYTGHADLIPYTSIYKKKFGNGVTFYEKD</sequence>
<dbReference type="SMART" id="SM00138">
    <property type="entry name" value="MeTrc"/>
    <property type="match status" value="1"/>
</dbReference>
<protein>
    <submittedName>
        <fullName evidence="4">MCP protein methyltransferase</fullName>
        <ecNumber evidence="4">2.1.1.80</ecNumber>
    </submittedName>
</protein>
<dbReference type="CDD" id="cd02440">
    <property type="entry name" value="AdoMet_MTases"/>
    <property type="match status" value="1"/>
</dbReference>
<keyword evidence="5" id="KW-1185">Reference proteome</keyword>
<gene>
    <name evidence="4" type="primary">cheR</name>
    <name evidence="4" type="ORF">CPIN18021_1165</name>
</gene>
<dbReference type="Pfam" id="PF01739">
    <property type="entry name" value="CheR"/>
    <property type="match status" value="1"/>
</dbReference>
<dbReference type="InterPro" id="IPR000780">
    <property type="entry name" value="CheR_MeTrfase"/>
</dbReference>
<keyword evidence="2 4" id="KW-0808">Transferase</keyword>
<dbReference type="PROSITE" id="PS50123">
    <property type="entry name" value="CHER"/>
    <property type="match status" value="1"/>
</dbReference>
<dbReference type="AlphaFoldDB" id="A0A1S6U8C8"/>
<dbReference type="PRINTS" id="PR00996">
    <property type="entry name" value="CHERMTFRASE"/>
</dbReference>
<dbReference type="RefSeq" id="WP_078423523.1">
    <property type="nucleotide sequence ID" value="NZ_CP017018.1"/>
</dbReference>
<reference evidence="5" key="1">
    <citation type="submission" date="2016-09" db="EMBL/GenBank/DDBJ databases">
        <title>Comparative genomics of the Campylobacter concisus group.</title>
        <authorList>
            <person name="Miller W.G."/>
            <person name="Yee E."/>
            <person name="Chapman M.H."/>
            <person name="Huynh S."/>
            <person name="Bono J.L."/>
            <person name="On S.L.W."/>
            <person name="StLeger J."/>
            <person name="Foster G."/>
            <person name="Parker C.T."/>
        </authorList>
    </citation>
    <scope>NUCLEOTIDE SEQUENCE [LARGE SCALE GENOMIC DNA]</scope>
    <source>
        <strain evidence="5">RM18021</strain>
    </source>
</reference>
<keyword evidence="3" id="KW-0949">S-adenosyl-L-methionine</keyword>
<dbReference type="Gene3D" id="3.40.50.150">
    <property type="entry name" value="Vaccinia Virus protein VP39"/>
    <property type="match status" value="1"/>
</dbReference>
<dbReference type="EMBL" id="CP017258">
    <property type="protein sequence ID" value="AQW87963.1"/>
    <property type="molecule type" value="Genomic_DNA"/>
</dbReference>
<dbReference type="PANTHER" id="PTHR24422">
    <property type="entry name" value="CHEMOTAXIS PROTEIN METHYLTRANSFERASE"/>
    <property type="match status" value="1"/>
</dbReference>
<evidence type="ECO:0000256" key="1">
    <source>
        <dbReference type="ARBA" id="ARBA00022603"/>
    </source>
</evidence>
<accession>A0A1S6U8C8</accession>
<dbReference type="KEGG" id="cpin:CPIN18020_1116"/>
<dbReference type="SUPFAM" id="SSF53335">
    <property type="entry name" value="S-adenosyl-L-methionine-dependent methyltransferases"/>
    <property type="match status" value="1"/>
</dbReference>
<evidence type="ECO:0000256" key="2">
    <source>
        <dbReference type="ARBA" id="ARBA00022679"/>
    </source>
</evidence>
<dbReference type="GO" id="GO:0032259">
    <property type="term" value="P:methylation"/>
    <property type="evidence" value="ECO:0007669"/>
    <property type="project" value="UniProtKB-KW"/>
</dbReference>
<dbReference type="GeneID" id="56566756"/>
<evidence type="ECO:0000256" key="3">
    <source>
        <dbReference type="ARBA" id="ARBA00022691"/>
    </source>
</evidence>
<evidence type="ECO:0000313" key="4">
    <source>
        <dbReference type="EMBL" id="AQW87963.1"/>
    </source>
</evidence>
<dbReference type="EC" id="2.1.1.80" evidence="4"/>
<proteinExistence type="predicted"/>
<dbReference type="InterPro" id="IPR022642">
    <property type="entry name" value="CheR_C"/>
</dbReference>
<keyword evidence="1 4" id="KW-0489">Methyltransferase</keyword>